<protein>
    <submittedName>
        <fullName evidence="1">Uncharacterized protein</fullName>
    </submittedName>
</protein>
<gene>
    <name evidence="1" type="ORF">ARMOST_18386</name>
</gene>
<dbReference type="OrthoDB" id="8300214at2759"/>
<evidence type="ECO:0000313" key="2">
    <source>
        <dbReference type="Proteomes" id="UP000219338"/>
    </source>
</evidence>
<accession>A0A284S1M0</accession>
<dbReference type="EMBL" id="FUEG01000026">
    <property type="protein sequence ID" value="SJL14910.1"/>
    <property type="molecule type" value="Genomic_DNA"/>
</dbReference>
<reference evidence="2" key="1">
    <citation type="journal article" date="2017" name="Nat. Ecol. Evol.">
        <title>Genome expansion and lineage-specific genetic innovations in the forest pathogenic fungi Armillaria.</title>
        <authorList>
            <person name="Sipos G."/>
            <person name="Prasanna A.N."/>
            <person name="Walter M.C."/>
            <person name="O'Connor E."/>
            <person name="Balint B."/>
            <person name="Krizsan K."/>
            <person name="Kiss B."/>
            <person name="Hess J."/>
            <person name="Varga T."/>
            <person name="Slot J."/>
            <person name="Riley R."/>
            <person name="Boka B."/>
            <person name="Rigling D."/>
            <person name="Barry K."/>
            <person name="Lee J."/>
            <person name="Mihaltcheva S."/>
            <person name="LaButti K."/>
            <person name="Lipzen A."/>
            <person name="Waldron R."/>
            <person name="Moloney N.M."/>
            <person name="Sperisen C."/>
            <person name="Kredics L."/>
            <person name="Vagvoelgyi C."/>
            <person name="Patrignani A."/>
            <person name="Fitzpatrick D."/>
            <person name="Nagy I."/>
            <person name="Doyle S."/>
            <person name="Anderson J.B."/>
            <person name="Grigoriev I.V."/>
            <person name="Gueldener U."/>
            <person name="Muensterkoetter M."/>
            <person name="Nagy L.G."/>
        </authorList>
    </citation>
    <scope>NUCLEOTIDE SEQUENCE [LARGE SCALE GENOMIC DNA]</scope>
    <source>
        <strain evidence="2">C18/9</strain>
    </source>
</reference>
<sequence>MHIVQISDVPVSLSTTQGLVRTRLPSQWLTNNGIFLPSNGFLPVMVDGPRGIATVVVSVEADYEGCGSTGIGEDVELAYDIVFSTSATNGTMTLEDAVDVTVGVVPNTSNPVSKLGLASGTNVLPYAQGNRKALTSESCLQKEASDGVRIATLQESASGEGSSTDSAMVGTVGGSRLNAVAHFREMLFGRLNGGSRVSLFSLDLESLRRLLVSHGIDCCSFVEDIDVYRGAFLSHTLTGECFIGRCRNCLGGDVTADECKAMASNYSSGKTLSLDLVRLVSSYSGKVCHLTSAKLKIIVAALGYTGPSTRPAMLAYLDVFCSRIEHGRHRWDFLKDLPSAYILPLAVSHGITFSRDSSMQNVKWLLQEHFDEGLCTVSTSSVFYVHLPTVYHSGRTNLPLSKVSQGPRITWKQAGPIEFLKNDDGEYDIAVLVLCTWYFASPKVLSDMLLTLAKSKVDKVCIAEWSLSSVQAQCHILAALAQAAVQYHKPSSSSNIRTLFSPAVLEASAIEAGLKLQSSTILIPAENVLDGLWEVQMVLGAEFMKDLDSFVKDDRQKVLIKSMRDAAQASYEQAGGRKQIRSMDVWCATFVKA</sequence>
<dbReference type="AlphaFoldDB" id="A0A284S1M0"/>
<evidence type="ECO:0000313" key="1">
    <source>
        <dbReference type="EMBL" id="SJL14910.1"/>
    </source>
</evidence>
<keyword evidence="2" id="KW-1185">Reference proteome</keyword>
<name>A0A284S1M0_ARMOS</name>
<dbReference type="Gene3D" id="3.40.50.150">
    <property type="entry name" value="Vaccinia Virus protein VP39"/>
    <property type="match status" value="1"/>
</dbReference>
<dbReference type="STRING" id="47428.A0A284S1M0"/>
<dbReference type="InterPro" id="IPR029063">
    <property type="entry name" value="SAM-dependent_MTases_sf"/>
</dbReference>
<organism evidence="1 2">
    <name type="scientific">Armillaria ostoyae</name>
    <name type="common">Armillaria root rot fungus</name>
    <dbReference type="NCBI Taxonomy" id="47428"/>
    <lineage>
        <taxon>Eukaryota</taxon>
        <taxon>Fungi</taxon>
        <taxon>Dikarya</taxon>
        <taxon>Basidiomycota</taxon>
        <taxon>Agaricomycotina</taxon>
        <taxon>Agaricomycetes</taxon>
        <taxon>Agaricomycetidae</taxon>
        <taxon>Agaricales</taxon>
        <taxon>Marasmiineae</taxon>
        <taxon>Physalacriaceae</taxon>
        <taxon>Armillaria</taxon>
    </lineage>
</organism>
<dbReference type="Proteomes" id="UP000219338">
    <property type="component" value="Unassembled WGS sequence"/>
</dbReference>
<proteinExistence type="predicted"/>